<dbReference type="Proteomes" id="UP000655443">
    <property type="component" value="Unassembled WGS sequence"/>
</dbReference>
<dbReference type="AlphaFoldDB" id="A0A918YQ80"/>
<gene>
    <name evidence="1" type="ORF">GCM10010339_71590</name>
</gene>
<evidence type="ECO:0000313" key="2">
    <source>
        <dbReference type="Proteomes" id="UP000655443"/>
    </source>
</evidence>
<dbReference type="RefSeq" id="WP_373310961.1">
    <property type="nucleotide sequence ID" value="NZ_BMVG01000029.1"/>
</dbReference>
<organism evidence="1 2">
    <name type="scientific">Streptomyces alanosinicus</name>
    <dbReference type="NCBI Taxonomy" id="68171"/>
    <lineage>
        <taxon>Bacteria</taxon>
        <taxon>Bacillati</taxon>
        <taxon>Actinomycetota</taxon>
        <taxon>Actinomycetes</taxon>
        <taxon>Kitasatosporales</taxon>
        <taxon>Streptomycetaceae</taxon>
        <taxon>Streptomyces</taxon>
    </lineage>
</organism>
<dbReference type="EMBL" id="BMVG01000029">
    <property type="protein sequence ID" value="GHE11518.1"/>
    <property type="molecule type" value="Genomic_DNA"/>
</dbReference>
<evidence type="ECO:0000313" key="1">
    <source>
        <dbReference type="EMBL" id="GHE11518.1"/>
    </source>
</evidence>
<reference evidence="1" key="1">
    <citation type="journal article" date="2014" name="Int. J. Syst. Evol. Microbiol.">
        <title>Complete genome sequence of Corynebacterium casei LMG S-19264T (=DSM 44701T), isolated from a smear-ripened cheese.</title>
        <authorList>
            <consortium name="US DOE Joint Genome Institute (JGI-PGF)"/>
            <person name="Walter F."/>
            <person name="Albersmeier A."/>
            <person name="Kalinowski J."/>
            <person name="Ruckert C."/>
        </authorList>
    </citation>
    <scope>NUCLEOTIDE SEQUENCE</scope>
    <source>
        <strain evidence="1">JCM 4714</strain>
    </source>
</reference>
<name>A0A918YQ80_9ACTN</name>
<protein>
    <submittedName>
        <fullName evidence="1">Uncharacterized protein</fullName>
    </submittedName>
</protein>
<sequence>MPASLVVWILSALLIVGVLTQRWWEPRLAARGIPMRQWPWRWWLVGYPGTALRIWTTWRH</sequence>
<proteinExistence type="predicted"/>
<keyword evidence="2" id="KW-1185">Reference proteome</keyword>
<reference evidence="1" key="2">
    <citation type="submission" date="2020-09" db="EMBL/GenBank/DDBJ databases">
        <authorList>
            <person name="Sun Q."/>
            <person name="Ohkuma M."/>
        </authorList>
    </citation>
    <scope>NUCLEOTIDE SEQUENCE</scope>
    <source>
        <strain evidence="1">JCM 4714</strain>
    </source>
</reference>
<accession>A0A918YQ80</accession>
<comment type="caution">
    <text evidence="1">The sequence shown here is derived from an EMBL/GenBank/DDBJ whole genome shotgun (WGS) entry which is preliminary data.</text>
</comment>